<proteinExistence type="predicted"/>
<evidence type="ECO:0000313" key="1">
    <source>
        <dbReference type="EnsemblPlants" id="AVESA.00010b.r2.3DG0545090.1.CDS.1"/>
    </source>
</evidence>
<organism evidence="1 2">
    <name type="scientific">Avena sativa</name>
    <name type="common">Oat</name>
    <dbReference type="NCBI Taxonomy" id="4498"/>
    <lineage>
        <taxon>Eukaryota</taxon>
        <taxon>Viridiplantae</taxon>
        <taxon>Streptophyta</taxon>
        <taxon>Embryophyta</taxon>
        <taxon>Tracheophyta</taxon>
        <taxon>Spermatophyta</taxon>
        <taxon>Magnoliopsida</taxon>
        <taxon>Liliopsida</taxon>
        <taxon>Poales</taxon>
        <taxon>Poaceae</taxon>
        <taxon>BOP clade</taxon>
        <taxon>Pooideae</taxon>
        <taxon>Poodae</taxon>
        <taxon>Poeae</taxon>
        <taxon>Poeae Chloroplast Group 1 (Aveneae type)</taxon>
        <taxon>Aveninae</taxon>
        <taxon>Avena</taxon>
    </lineage>
</organism>
<dbReference type="EnsemblPlants" id="AVESA.00010b.r2.3DG0545090.1">
    <property type="protein sequence ID" value="AVESA.00010b.r2.3DG0545090.1.CDS.1"/>
    <property type="gene ID" value="AVESA.00010b.r2.3DG0545090"/>
</dbReference>
<protein>
    <submittedName>
        <fullName evidence="1">Uncharacterized protein</fullName>
    </submittedName>
</protein>
<reference evidence="1" key="2">
    <citation type="submission" date="2025-09" db="UniProtKB">
        <authorList>
            <consortium name="EnsemblPlants"/>
        </authorList>
    </citation>
    <scope>IDENTIFICATION</scope>
</reference>
<evidence type="ECO:0000313" key="2">
    <source>
        <dbReference type="Proteomes" id="UP001732700"/>
    </source>
</evidence>
<name>A0ACD5VZP0_AVESA</name>
<sequence>MDHLLPAAVFNNVPHLLDNPDHIQPLLNRAYADLDRNNALAFDATVRLREALRVEAELLDRLDLPAPTEEDWDKYDEIIDVIEELVATGVLILKRYLLLFKVIGVLLLVRARSRAHLLPLVLLAAVSAAVVVDVTTGGRVVPGLRSFVRFFLLMLDFLFAFDRPRRGW</sequence>
<keyword evidence="2" id="KW-1185">Reference proteome</keyword>
<dbReference type="Proteomes" id="UP001732700">
    <property type="component" value="Chromosome 3D"/>
</dbReference>
<accession>A0ACD5VZP0</accession>
<reference evidence="1" key="1">
    <citation type="submission" date="2021-05" db="EMBL/GenBank/DDBJ databases">
        <authorList>
            <person name="Scholz U."/>
            <person name="Mascher M."/>
            <person name="Fiebig A."/>
        </authorList>
    </citation>
    <scope>NUCLEOTIDE SEQUENCE [LARGE SCALE GENOMIC DNA]</scope>
</reference>